<dbReference type="PANTHER" id="PTHR31286">
    <property type="entry name" value="GLYCINE-RICH CELL WALL STRUCTURAL PROTEIN 1.8-LIKE"/>
    <property type="match status" value="1"/>
</dbReference>
<dbReference type="Proteomes" id="UP001497516">
    <property type="component" value="Chromosome 1"/>
</dbReference>
<organism evidence="1 2">
    <name type="scientific">Linum trigynum</name>
    <dbReference type="NCBI Taxonomy" id="586398"/>
    <lineage>
        <taxon>Eukaryota</taxon>
        <taxon>Viridiplantae</taxon>
        <taxon>Streptophyta</taxon>
        <taxon>Embryophyta</taxon>
        <taxon>Tracheophyta</taxon>
        <taxon>Spermatophyta</taxon>
        <taxon>Magnoliopsida</taxon>
        <taxon>eudicotyledons</taxon>
        <taxon>Gunneridae</taxon>
        <taxon>Pentapetalae</taxon>
        <taxon>rosids</taxon>
        <taxon>fabids</taxon>
        <taxon>Malpighiales</taxon>
        <taxon>Linaceae</taxon>
        <taxon>Linum</taxon>
    </lineage>
</organism>
<dbReference type="AlphaFoldDB" id="A0AAV2CFP1"/>
<keyword evidence="2" id="KW-1185">Reference proteome</keyword>
<dbReference type="PANTHER" id="PTHR31286:SF99">
    <property type="entry name" value="DUF4283 DOMAIN-CONTAINING PROTEIN"/>
    <property type="match status" value="1"/>
</dbReference>
<gene>
    <name evidence="1" type="ORF">LTRI10_LOCUS2333</name>
</gene>
<evidence type="ECO:0000313" key="2">
    <source>
        <dbReference type="Proteomes" id="UP001497516"/>
    </source>
</evidence>
<evidence type="ECO:0000313" key="1">
    <source>
        <dbReference type="EMBL" id="CAL1354530.1"/>
    </source>
</evidence>
<proteinExistence type="predicted"/>
<name>A0AAV2CFP1_9ROSI</name>
<reference evidence="1 2" key="1">
    <citation type="submission" date="2024-04" db="EMBL/GenBank/DDBJ databases">
        <authorList>
            <person name="Fracassetti M."/>
        </authorList>
    </citation>
    <scope>NUCLEOTIDE SEQUENCE [LARGE SCALE GENOMIC DNA]</scope>
</reference>
<dbReference type="EMBL" id="OZ034813">
    <property type="protein sequence ID" value="CAL1354530.1"/>
    <property type="molecule type" value="Genomic_DNA"/>
</dbReference>
<evidence type="ECO:0008006" key="3">
    <source>
        <dbReference type="Google" id="ProtNLM"/>
    </source>
</evidence>
<protein>
    <recommendedName>
        <fullName evidence="3">DUF4283 domain-containing protein</fullName>
    </recommendedName>
</protein>
<sequence length="120" mass="13646">MVWVQLPDIPVEFYNREAVRMIAEKIGKPVRVDCATELGARTKYARVCMEVDLMKPLMGKFSIEGKKYMIQYERLENICDQCGSYGKPASQCSYRSPEPVAADDEVVMVEETQEEDPSKG</sequence>
<dbReference type="InterPro" id="IPR040256">
    <property type="entry name" value="At4g02000-like"/>
</dbReference>
<accession>A0AAV2CFP1</accession>